<feature type="domain" description="G-protein coupled receptors family 1 profile" evidence="15">
    <location>
        <begin position="54"/>
        <end position="309"/>
    </location>
</feature>
<dbReference type="SUPFAM" id="SSF81321">
    <property type="entry name" value="Family A G protein-coupled receptor-like"/>
    <property type="match status" value="1"/>
</dbReference>
<evidence type="ECO:0000256" key="11">
    <source>
        <dbReference type="ARBA" id="ARBA00023224"/>
    </source>
</evidence>
<feature type="region of interest" description="Disordered" evidence="13">
    <location>
        <begin position="386"/>
        <end position="411"/>
    </location>
</feature>
<evidence type="ECO:0000256" key="10">
    <source>
        <dbReference type="ARBA" id="ARBA00023180"/>
    </source>
</evidence>
<evidence type="ECO:0000256" key="2">
    <source>
        <dbReference type="ARBA" id="ARBA00010663"/>
    </source>
</evidence>
<evidence type="ECO:0000313" key="17">
    <source>
        <dbReference type="RefSeq" id="XP_013790246.1"/>
    </source>
</evidence>
<feature type="transmembrane region" description="Helical" evidence="14">
    <location>
        <begin position="75"/>
        <end position="99"/>
    </location>
</feature>
<keyword evidence="5 14" id="KW-1133">Transmembrane helix</keyword>
<feature type="transmembrane region" description="Helical" evidence="14">
    <location>
        <begin position="151"/>
        <end position="175"/>
    </location>
</feature>
<gene>
    <name evidence="17" type="primary">LOC106474100</name>
</gene>
<dbReference type="Proteomes" id="UP000694941">
    <property type="component" value="Unplaced"/>
</dbReference>
<feature type="compositionally biased region" description="Polar residues" evidence="13">
    <location>
        <begin position="391"/>
        <end position="411"/>
    </location>
</feature>
<dbReference type="CDD" id="cd15094">
    <property type="entry name" value="7tmA_AstC_insect"/>
    <property type="match status" value="1"/>
</dbReference>
<keyword evidence="8" id="KW-1015">Disulfide bond</keyword>
<dbReference type="RefSeq" id="XP_013790246.1">
    <property type="nucleotide sequence ID" value="XM_013934792.2"/>
</dbReference>
<evidence type="ECO:0000256" key="13">
    <source>
        <dbReference type="SAM" id="MobiDB-lite"/>
    </source>
</evidence>
<evidence type="ECO:0000256" key="7">
    <source>
        <dbReference type="ARBA" id="ARBA00023136"/>
    </source>
</evidence>
<keyword evidence="16" id="KW-1185">Reference proteome</keyword>
<organism evidence="16 17">
    <name type="scientific">Limulus polyphemus</name>
    <name type="common">Atlantic horseshoe crab</name>
    <dbReference type="NCBI Taxonomy" id="6850"/>
    <lineage>
        <taxon>Eukaryota</taxon>
        <taxon>Metazoa</taxon>
        <taxon>Ecdysozoa</taxon>
        <taxon>Arthropoda</taxon>
        <taxon>Chelicerata</taxon>
        <taxon>Merostomata</taxon>
        <taxon>Xiphosura</taxon>
        <taxon>Limulidae</taxon>
        <taxon>Limulus</taxon>
    </lineage>
</organism>
<evidence type="ECO:0000256" key="9">
    <source>
        <dbReference type="ARBA" id="ARBA00023170"/>
    </source>
</evidence>
<dbReference type="PANTHER" id="PTHR24229:SF40">
    <property type="entry name" value="ALLATOSTATIN C RECEPTOR 1-RELATED"/>
    <property type="match status" value="1"/>
</dbReference>
<protein>
    <submittedName>
        <fullName evidence="17">Somatostatin receptor type 5-like</fullName>
    </submittedName>
</protein>
<proteinExistence type="inferred from homology"/>
<keyword evidence="7 14" id="KW-0472">Membrane</keyword>
<keyword evidence="6 12" id="KW-0297">G-protein coupled receptor</keyword>
<dbReference type="GeneID" id="106474100"/>
<dbReference type="SMART" id="SM01381">
    <property type="entry name" value="7TM_GPCR_Srsx"/>
    <property type="match status" value="1"/>
</dbReference>
<evidence type="ECO:0000259" key="15">
    <source>
        <dbReference type="PROSITE" id="PS50262"/>
    </source>
</evidence>
<dbReference type="PRINTS" id="PR00237">
    <property type="entry name" value="GPCRRHODOPSN"/>
</dbReference>
<dbReference type="PANTHER" id="PTHR24229">
    <property type="entry name" value="NEUROPEPTIDES RECEPTOR"/>
    <property type="match status" value="1"/>
</dbReference>
<keyword evidence="10" id="KW-0325">Glycoprotein</keyword>
<feature type="transmembrane region" description="Helical" evidence="14">
    <location>
        <begin position="203"/>
        <end position="228"/>
    </location>
</feature>
<keyword evidence="11 12" id="KW-0807">Transducer</keyword>
<feature type="region of interest" description="Disordered" evidence="13">
    <location>
        <begin position="345"/>
        <end position="366"/>
    </location>
</feature>
<accession>A0ABM1BWX1</accession>
<dbReference type="Gene3D" id="1.20.1070.10">
    <property type="entry name" value="Rhodopsin 7-helix transmembrane proteins"/>
    <property type="match status" value="1"/>
</dbReference>
<sequence length="411" mass="45770">MSNETEGLNETVILFNDINSSLTNETSPPEVLPGFVLELTKILYGVVCLVGLGGNSLVIYVVVRYSKMQTVTNMYLLNLALADQMFLIGLPFLIATMAYGYWPFGLVMCKLYMTSTSINQFTSSLLLAVMSADRYVAVCHPISSPRYRTSFIAKLVCFSAWTLSALLMIPIYIYANIMQSSRATTCTILWPESDYTAGGQKAFVLYSFTMGFAIPLILVLLFYFLVICRLKTIGPKKKSKEKKRSHRKVTYLVLTVITVYVICWLPYWVTQVYLSFLPPDNSGSSVGMLVFLVAGWLSYANSAVNPILYAFLSENFKKSFARAFVCAATKDFNNQLQVENSMFPKNSSRGLGRKRAHQGRAVRESKTDVEMSTGVVLVSRCSNPLGEKESLMTNGPNQIPLSTEGTQSQPQ</sequence>
<dbReference type="PROSITE" id="PS50262">
    <property type="entry name" value="G_PROTEIN_RECEP_F1_2"/>
    <property type="match status" value="1"/>
</dbReference>
<dbReference type="InterPro" id="IPR000586">
    <property type="entry name" value="Somatstn_rcpt"/>
</dbReference>
<feature type="transmembrane region" description="Helical" evidence="14">
    <location>
        <begin position="289"/>
        <end position="312"/>
    </location>
</feature>
<feature type="compositionally biased region" description="Basic residues" evidence="13">
    <location>
        <begin position="351"/>
        <end position="360"/>
    </location>
</feature>
<keyword evidence="3" id="KW-1003">Cell membrane</keyword>
<evidence type="ECO:0000256" key="8">
    <source>
        <dbReference type="ARBA" id="ARBA00023157"/>
    </source>
</evidence>
<evidence type="ECO:0000256" key="1">
    <source>
        <dbReference type="ARBA" id="ARBA00004651"/>
    </source>
</evidence>
<reference evidence="17" key="1">
    <citation type="submission" date="2025-08" db="UniProtKB">
        <authorList>
            <consortium name="RefSeq"/>
        </authorList>
    </citation>
    <scope>IDENTIFICATION</scope>
    <source>
        <tissue evidence="17">Muscle</tissue>
    </source>
</reference>
<dbReference type="PRINTS" id="PR00246">
    <property type="entry name" value="SOMATOSTATNR"/>
</dbReference>
<keyword evidence="4 12" id="KW-0812">Transmembrane</keyword>
<comment type="similarity">
    <text evidence="2 12">Belongs to the G-protein coupled receptor 1 family.</text>
</comment>
<evidence type="ECO:0000256" key="5">
    <source>
        <dbReference type="ARBA" id="ARBA00022989"/>
    </source>
</evidence>
<dbReference type="InterPro" id="IPR017452">
    <property type="entry name" value="GPCR_Rhodpsn_7TM"/>
</dbReference>
<evidence type="ECO:0000313" key="16">
    <source>
        <dbReference type="Proteomes" id="UP000694941"/>
    </source>
</evidence>
<evidence type="ECO:0000256" key="4">
    <source>
        <dbReference type="ARBA" id="ARBA00022692"/>
    </source>
</evidence>
<evidence type="ECO:0000256" key="14">
    <source>
        <dbReference type="SAM" id="Phobius"/>
    </source>
</evidence>
<comment type="subcellular location">
    <subcellularLocation>
        <location evidence="1">Cell membrane</location>
        <topology evidence="1">Multi-pass membrane protein</topology>
    </subcellularLocation>
</comment>
<dbReference type="InterPro" id="IPR000276">
    <property type="entry name" value="GPCR_Rhodpsn"/>
</dbReference>
<evidence type="ECO:0000256" key="12">
    <source>
        <dbReference type="RuleBase" id="RU000688"/>
    </source>
</evidence>
<dbReference type="PROSITE" id="PS00237">
    <property type="entry name" value="G_PROTEIN_RECEP_F1_1"/>
    <property type="match status" value="1"/>
</dbReference>
<evidence type="ECO:0000256" key="6">
    <source>
        <dbReference type="ARBA" id="ARBA00023040"/>
    </source>
</evidence>
<keyword evidence="9 12" id="KW-0675">Receptor</keyword>
<feature type="transmembrane region" description="Helical" evidence="14">
    <location>
        <begin position="111"/>
        <end position="130"/>
    </location>
</feature>
<feature type="transmembrane region" description="Helical" evidence="14">
    <location>
        <begin position="249"/>
        <end position="269"/>
    </location>
</feature>
<name>A0ABM1BWX1_LIMPO</name>
<dbReference type="Pfam" id="PF00001">
    <property type="entry name" value="7tm_1"/>
    <property type="match status" value="1"/>
</dbReference>
<feature type="transmembrane region" description="Helical" evidence="14">
    <location>
        <begin position="42"/>
        <end position="63"/>
    </location>
</feature>
<evidence type="ECO:0000256" key="3">
    <source>
        <dbReference type="ARBA" id="ARBA00022475"/>
    </source>
</evidence>